<reference evidence="3 5" key="2">
    <citation type="submission" date="2020-05" db="EMBL/GenBank/DDBJ databases">
        <title>The draft genome of Cronobacter sakazakii strain 145005.</title>
        <authorList>
            <person name="Yang J."/>
            <person name="Liu L."/>
            <person name="Feng Y."/>
            <person name="Zong Z."/>
        </authorList>
    </citation>
    <scope>NUCLEOTIDE SEQUENCE [LARGE SCALE GENOMIC DNA]</scope>
    <source>
        <strain evidence="3 5">145005</strain>
    </source>
</reference>
<organism evidence="3 5">
    <name type="scientific">Cronobacter sakazakii</name>
    <name type="common">Enterobacter sakazakii</name>
    <dbReference type="NCBI Taxonomy" id="28141"/>
    <lineage>
        <taxon>Bacteria</taxon>
        <taxon>Pseudomonadati</taxon>
        <taxon>Pseudomonadota</taxon>
        <taxon>Gammaproteobacteria</taxon>
        <taxon>Enterobacterales</taxon>
        <taxon>Enterobacteriaceae</taxon>
        <taxon>Cronobacter</taxon>
    </lineage>
</organism>
<dbReference type="EMBL" id="JABTXY010000024">
    <property type="protein sequence ID" value="NYV43227.1"/>
    <property type="molecule type" value="Genomic_DNA"/>
</dbReference>
<evidence type="ECO:0000313" key="2">
    <source>
        <dbReference type="EMBL" id="KAB0880000.1"/>
    </source>
</evidence>
<dbReference type="Gene3D" id="1.50.10.140">
    <property type="match status" value="1"/>
</dbReference>
<dbReference type="InterPro" id="IPR021478">
    <property type="entry name" value="DUF3131"/>
</dbReference>
<dbReference type="RefSeq" id="WP_014728869.1">
    <property type="nucleotide sequence ID" value="NZ_CP011047.1"/>
</dbReference>
<dbReference type="Pfam" id="PF11329">
    <property type="entry name" value="DUF3131"/>
    <property type="match status" value="1"/>
</dbReference>
<sequence length="465" mass="52823">MLKTVSRLLLILAVLGVALAWLLLRDDRAGWRWFSHGGWHTTARISTLTPQEREWAAIAWRYFENNTQDATGLVNGSDKRPVVSLWQIGDSLIALTAARELNLIDEKIFDERLTRLLGTLNRLPLTPRQTPNRLYSTWSPTMVDFTGKPGVMGWSARDMARLMLALRLVAQYHPQYSEYLERVVMRWNFCPVIDKDGTLYAAQMQNGLLTPRDEIRLGESEYAAAGFSLWGFQPTKAWGPPSQNVILYDRALPVDARDPRTTWQPSLITTLPYTLPGLEFGWEVPGVDRAQIDNLRERAKLVYLSQESRWQQENILTARADFSTSAAPWHASDTVWANGYPWNTLGDDGKEYPRLAQVSTKAVFSLWVLWDTPYTDALMQATRLMYDEKRGWYEGRVEATGDYNRSLTLSTNATVLEALFYKANGGPLLASDAPAPGSYFSRRLSDVFNPLRQCLPGESRPEVRP</sequence>
<evidence type="ECO:0000313" key="5">
    <source>
        <dbReference type="Proteomes" id="UP000548673"/>
    </source>
</evidence>
<reference evidence="2 4" key="1">
    <citation type="submission" date="2019-09" db="EMBL/GenBank/DDBJ databases">
        <title>Prevalence, distribution, and phylogeny of type two toxin-antitoxin genes possessed by Cronobacter species where C. sakazakii homologs follow sequence type lineages.</title>
        <authorList>
            <person name="Finkelstein S."/>
            <person name="Negrete F."/>
            <person name="Jang H."/>
            <person name="Gopinath G.R."/>
            <person name="Tall B.D."/>
        </authorList>
    </citation>
    <scope>NUCLEOTIDE SEQUENCE [LARGE SCALE GENOMIC DNA]</scope>
    <source>
        <strain evidence="2 4">MOD1_Comp4</strain>
    </source>
</reference>
<proteinExistence type="predicted"/>
<dbReference type="STRING" id="28141.CSK29544_03115"/>
<dbReference type="KEGG" id="csj:CSK29544_03115"/>
<dbReference type="EMBL" id="WAGF01000007">
    <property type="protein sequence ID" value="KAB0880000.1"/>
    <property type="molecule type" value="Genomic_DNA"/>
</dbReference>
<protein>
    <submittedName>
        <fullName evidence="3">DUF3131 domain-containing protein</fullName>
    </submittedName>
</protein>
<dbReference type="AlphaFoldDB" id="A0A2S9UHX6"/>
<dbReference type="GeneID" id="56730622"/>
<evidence type="ECO:0000313" key="3">
    <source>
        <dbReference type="EMBL" id="NYV43227.1"/>
    </source>
</evidence>
<dbReference type="Proteomes" id="UP000439917">
    <property type="component" value="Unassembled WGS sequence"/>
</dbReference>
<gene>
    <name evidence="2" type="ORF">FZI38_08265</name>
    <name evidence="3" type="ORF">HRR37_12805</name>
</gene>
<dbReference type="Proteomes" id="UP000548673">
    <property type="component" value="Unassembled WGS sequence"/>
</dbReference>
<evidence type="ECO:0000313" key="4">
    <source>
        <dbReference type="Proteomes" id="UP000439917"/>
    </source>
</evidence>
<comment type="caution">
    <text evidence="3">The sequence shown here is derived from an EMBL/GenBank/DDBJ whole genome shotgun (WGS) entry which is preliminary data.</text>
</comment>
<evidence type="ECO:0000259" key="1">
    <source>
        <dbReference type="Pfam" id="PF11329"/>
    </source>
</evidence>
<name>A0A2S9UHX6_CROSK</name>
<feature type="domain" description="DUF3131" evidence="1">
    <location>
        <begin position="54"/>
        <end position="425"/>
    </location>
</feature>
<accession>A0A2S9UHX6</accession>